<gene>
    <name evidence="4" type="ORF">AB0I59_37365</name>
</gene>
<evidence type="ECO:0000256" key="1">
    <source>
        <dbReference type="ARBA" id="ARBA00023125"/>
    </source>
</evidence>
<dbReference type="PANTHER" id="PTHR30204">
    <property type="entry name" value="REDOX-CYCLING DRUG-SENSING TRANSCRIPTIONAL ACTIVATOR SOXR"/>
    <property type="match status" value="1"/>
</dbReference>
<proteinExistence type="predicted"/>
<dbReference type="InterPro" id="IPR000551">
    <property type="entry name" value="MerR-type_HTH_dom"/>
</dbReference>
<dbReference type="Gene3D" id="1.10.1660.10">
    <property type="match status" value="1"/>
</dbReference>
<keyword evidence="1" id="KW-0238">DNA-binding</keyword>
<evidence type="ECO:0000259" key="3">
    <source>
        <dbReference type="PROSITE" id="PS50937"/>
    </source>
</evidence>
<feature type="compositionally biased region" description="Pro residues" evidence="2">
    <location>
        <begin position="97"/>
        <end position="107"/>
    </location>
</feature>
<keyword evidence="5" id="KW-1185">Reference proteome</keyword>
<evidence type="ECO:0000313" key="5">
    <source>
        <dbReference type="Proteomes" id="UP001551675"/>
    </source>
</evidence>
<accession>A0ABV3GRM9</accession>
<dbReference type="SUPFAM" id="SSF46955">
    <property type="entry name" value="Putative DNA-binding domain"/>
    <property type="match status" value="1"/>
</dbReference>
<dbReference type="Gene3D" id="1.10.1240.10">
    <property type="entry name" value="Methionine synthase domain"/>
    <property type="match status" value="1"/>
</dbReference>
<dbReference type="PANTHER" id="PTHR30204:SF97">
    <property type="entry name" value="MERR FAMILY REGULATORY PROTEIN"/>
    <property type="match status" value="1"/>
</dbReference>
<name>A0ABV3GRM9_MICGL</name>
<dbReference type="InterPro" id="IPR036724">
    <property type="entry name" value="Cobalamin-bd_sf"/>
</dbReference>
<sequence length="332" mass="34801">MDEETPRTPETGGTPVIEDEHGGEHGYGIGAVARMIGVPIPTLRTWNLRYGIGASGRSPGGHRRYSAADLRRLREMHRLIRAGYVPADAASAALAPRPAPRPEPMEPSPAVVGRRGSGPALAGARAPEGEGVPTAARLVGAAAALDSVAVADGIGAALARHGVEWTWGRLVLPAFAAICRGQAETGRGVEVEHLFSDRLMAALNALSARPARPVHPRPVLLACAEDEQHSLPIHALAAALSSERGVETRMLGARTPSSALAGAVRRLHPVAVVVWSQMRETGDPAPLAALPRQRPSGRIIVGGTGWWDGLPPHVIRVSTFHEAVSQVMAALV</sequence>
<feature type="region of interest" description="Disordered" evidence="2">
    <location>
        <begin position="1"/>
        <end position="25"/>
    </location>
</feature>
<dbReference type="Pfam" id="PF13411">
    <property type="entry name" value="MerR_1"/>
    <property type="match status" value="1"/>
</dbReference>
<reference evidence="4 5" key="1">
    <citation type="submission" date="2024-06" db="EMBL/GenBank/DDBJ databases">
        <title>The Natural Products Discovery Center: Release of the First 8490 Sequenced Strains for Exploring Actinobacteria Biosynthetic Diversity.</title>
        <authorList>
            <person name="Kalkreuter E."/>
            <person name="Kautsar S.A."/>
            <person name="Yang D."/>
            <person name="Bader C.D."/>
            <person name="Teijaro C.N."/>
            <person name="Fluegel L."/>
            <person name="Davis C.M."/>
            <person name="Simpson J.R."/>
            <person name="Lauterbach L."/>
            <person name="Steele A.D."/>
            <person name="Gui C."/>
            <person name="Meng S."/>
            <person name="Li G."/>
            <person name="Viehrig K."/>
            <person name="Ye F."/>
            <person name="Su P."/>
            <person name="Kiefer A.F."/>
            <person name="Nichols A."/>
            <person name="Cepeda A.J."/>
            <person name="Yan W."/>
            <person name="Fan B."/>
            <person name="Jiang Y."/>
            <person name="Adhikari A."/>
            <person name="Zheng C.-J."/>
            <person name="Schuster L."/>
            <person name="Cowan T.M."/>
            <person name="Smanski M.J."/>
            <person name="Chevrette M.G."/>
            <person name="De Carvalho L.P.S."/>
            <person name="Shen B."/>
        </authorList>
    </citation>
    <scope>NUCLEOTIDE SEQUENCE [LARGE SCALE GENOMIC DNA]</scope>
    <source>
        <strain evidence="4 5">NPDC050100</strain>
    </source>
</reference>
<dbReference type="SMART" id="SM00422">
    <property type="entry name" value="HTH_MERR"/>
    <property type="match status" value="1"/>
</dbReference>
<dbReference type="Gene3D" id="3.40.50.280">
    <property type="entry name" value="Cobalamin-binding domain"/>
    <property type="match status" value="1"/>
</dbReference>
<comment type="caution">
    <text evidence="4">The sequence shown here is derived from an EMBL/GenBank/DDBJ whole genome shotgun (WGS) entry which is preliminary data.</text>
</comment>
<protein>
    <submittedName>
        <fullName evidence="4">MerR family transcriptional regulator</fullName>
    </submittedName>
</protein>
<dbReference type="InterPro" id="IPR036594">
    <property type="entry name" value="Meth_synthase_dom"/>
</dbReference>
<dbReference type="RefSeq" id="WP_358140744.1">
    <property type="nucleotide sequence ID" value="NZ_JBFALK010000029.1"/>
</dbReference>
<organism evidence="4 5">
    <name type="scientific">Microtetraspora glauca</name>
    <dbReference type="NCBI Taxonomy" id="1996"/>
    <lineage>
        <taxon>Bacteria</taxon>
        <taxon>Bacillati</taxon>
        <taxon>Actinomycetota</taxon>
        <taxon>Actinomycetes</taxon>
        <taxon>Streptosporangiales</taxon>
        <taxon>Streptosporangiaceae</taxon>
        <taxon>Microtetraspora</taxon>
    </lineage>
</organism>
<dbReference type="PROSITE" id="PS50937">
    <property type="entry name" value="HTH_MERR_2"/>
    <property type="match status" value="1"/>
</dbReference>
<evidence type="ECO:0000313" key="4">
    <source>
        <dbReference type="EMBL" id="MEV0974298.1"/>
    </source>
</evidence>
<dbReference type="Proteomes" id="UP001551675">
    <property type="component" value="Unassembled WGS sequence"/>
</dbReference>
<dbReference type="InterPro" id="IPR009061">
    <property type="entry name" value="DNA-bd_dom_put_sf"/>
</dbReference>
<dbReference type="SUPFAM" id="SSF52242">
    <property type="entry name" value="Cobalamin (vitamin B12)-binding domain"/>
    <property type="match status" value="1"/>
</dbReference>
<feature type="domain" description="HTH merR-type" evidence="3">
    <location>
        <begin position="26"/>
        <end position="83"/>
    </location>
</feature>
<dbReference type="InterPro" id="IPR047057">
    <property type="entry name" value="MerR_fam"/>
</dbReference>
<dbReference type="EMBL" id="JBFALK010000029">
    <property type="protein sequence ID" value="MEV0974298.1"/>
    <property type="molecule type" value="Genomic_DNA"/>
</dbReference>
<evidence type="ECO:0000256" key="2">
    <source>
        <dbReference type="SAM" id="MobiDB-lite"/>
    </source>
</evidence>
<feature type="region of interest" description="Disordered" evidence="2">
    <location>
        <begin position="93"/>
        <end position="128"/>
    </location>
</feature>